<feature type="region of interest" description="Disordered" evidence="1">
    <location>
        <begin position="227"/>
        <end position="406"/>
    </location>
</feature>
<keyword evidence="2" id="KW-1133">Transmembrane helix</keyword>
<keyword evidence="4" id="KW-1185">Reference proteome</keyword>
<feature type="transmembrane region" description="Helical" evidence="2">
    <location>
        <begin position="33"/>
        <end position="55"/>
    </location>
</feature>
<evidence type="ECO:0000256" key="2">
    <source>
        <dbReference type="SAM" id="Phobius"/>
    </source>
</evidence>
<feature type="compositionally biased region" description="Low complexity" evidence="1">
    <location>
        <begin position="309"/>
        <end position="319"/>
    </location>
</feature>
<protein>
    <submittedName>
        <fullName evidence="3">Uncharacterized protein</fullName>
    </submittedName>
</protein>
<feature type="region of interest" description="Disordered" evidence="1">
    <location>
        <begin position="482"/>
        <end position="509"/>
    </location>
</feature>
<dbReference type="AlphaFoldDB" id="A0AAV9VPH0"/>
<proteinExistence type="predicted"/>
<feature type="compositionally biased region" description="Acidic residues" evidence="1">
    <location>
        <begin position="127"/>
        <end position="144"/>
    </location>
</feature>
<keyword evidence="2" id="KW-0472">Membrane</keyword>
<gene>
    <name evidence="3" type="ORF">TWF730_000987</name>
</gene>
<keyword evidence="2" id="KW-0812">Transmembrane</keyword>
<feature type="compositionally biased region" description="Low complexity" evidence="1">
    <location>
        <begin position="349"/>
        <end position="361"/>
    </location>
</feature>
<feature type="transmembrane region" description="Helical" evidence="2">
    <location>
        <begin position="518"/>
        <end position="538"/>
    </location>
</feature>
<evidence type="ECO:0000313" key="4">
    <source>
        <dbReference type="Proteomes" id="UP001373714"/>
    </source>
</evidence>
<dbReference type="Proteomes" id="UP001373714">
    <property type="component" value="Unassembled WGS sequence"/>
</dbReference>
<reference evidence="3 4" key="1">
    <citation type="submission" date="2019-10" db="EMBL/GenBank/DDBJ databases">
        <authorList>
            <person name="Palmer J.M."/>
        </authorList>
    </citation>
    <scope>NUCLEOTIDE SEQUENCE [LARGE SCALE GENOMIC DNA]</scope>
    <source>
        <strain evidence="3 4">TWF730</strain>
    </source>
</reference>
<accession>A0AAV9VPH0</accession>
<feature type="compositionally biased region" description="Low complexity" evidence="1">
    <location>
        <begin position="254"/>
        <end position="269"/>
    </location>
</feature>
<feature type="compositionally biased region" description="Basic and acidic residues" evidence="1">
    <location>
        <begin position="232"/>
        <end position="252"/>
    </location>
</feature>
<sequence>MKEKGITTKEKGVYDLTLRLERESSPEEKRHEVLRIMFTYALLNLVSVVLIHLLISPIIAPHEFSQAVYSKGGMAGFKIFCGVWTIITAFYNCMLGVHGVRWFFKKWEKEEAESHWNRYRDPKGEGEESVEDGDDDDDKTEEWDPNGPGSKVWFANNNPYTAARRTHSGNFAAARRNKRPSHPIDNYYLHTEHEPILEENDDGDAVEAGGEATIRWKERREDRRVSFPNLKSDGDGSVSRHAEAYPFPKDELDTAPSSTTTWSNSATSAGEFARKRKKGKKKGKWKKRDEKPKEGLVCSSPTCGKAKYGDGSSGSSSWGTCARCSSTSTPSWERDKYPKTRRVMNPDPQSSSQSGEVSSKQQSEDSKDQDVVGDDYDGEDKAGRRRPNQQAGSGASSEMEDSEYEPVLEQTRIVKDIITHGSYYDQQAAIQHMNSAIWSEVGSHMERQLRIQEPPPQAGNSREEQTKTPWWWNFRRRRLPRPPPPPDIEMVESKASEPPSLPTPNVHKVKETRRRRQLIALILIACGIMTLLPPLMAIGGDIIAHDYQFHHACDQVRWDIKLDASGLHPEQDNIYNRAIFKDRRGKGYEKEFMMNLEGMSTYGSGLDLSLVNQRRGYVFYLSKKDLANQPDGGESVKFPYPVVVAYDMLKHAYYAHDDIWKDLKDESFFDNGAFMNGTLGIFPSESIWLEKKEKDGFCGQPKRVLKNGADKRIIWTVIDDRKDCTVLRVCASNKATRRQVVIATGMILLRLALSATCCSGKGTGDSAPVGT</sequence>
<feature type="compositionally biased region" description="Basic residues" evidence="1">
    <location>
        <begin position="274"/>
        <end position="286"/>
    </location>
</feature>
<organism evidence="3 4">
    <name type="scientific">Orbilia blumenaviensis</name>
    <dbReference type="NCBI Taxonomy" id="1796055"/>
    <lineage>
        <taxon>Eukaryota</taxon>
        <taxon>Fungi</taxon>
        <taxon>Dikarya</taxon>
        <taxon>Ascomycota</taxon>
        <taxon>Pezizomycotina</taxon>
        <taxon>Orbiliomycetes</taxon>
        <taxon>Orbiliales</taxon>
        <taxon>Orbiliaceae</taxon>
        <taxon>Orbilia</taxon>
    </lineage>
</organism>
<name>A0AAV9VPH0_9PEZI</name>
<feature type="region of interest" description="Disordered" evidence="1">
    <location>
        <begin position="115"/>
        <end position="151"/>
    </location>
</feature>
<feature type="transmembrane region" description="Helical" evidence="2">
    <location>
        <begin position="75"/>
        <end position="97"/>
    </location>
</feature>
<feature type="compositionally biased region" description="Basic and acidic residues" evidence="1">
    <location>
        <begin position="115"/>
        <end position="126"/>
    </location>
</feature>
<evidence type="ECO:0000313" key="3">
    <source>
        <dbReference type="EMBL" id="KAK6363561.1"/>
    </source>
</evidence>
<evidence type="ECO:0000256" key="1">
    <source>
        <dbReference type="SAM" id="MobiDB-lite"/>
    </source>
</evidence>
<comment type="caution">
    <text evidence="3">The sequence shown here is derived from an EMBL/GenBank/DDBJ whole genome shotgun (WGS) entry which is preliminary data.</text>
</comment>
<dbReference type="EMBL" id="JAVHNS010000001">
    <property type="protein sequence ID" value="KAK6363561.1"/>
    <property type="molecule type" value="Genomic_DNA"/>
</dbReference>